<keyword evidence="3 6" id="KW-0812">Transmembrane</keyword>
<feature type="transmembrane region" description="Helical" evidence="6">
    <location>
        <begin position="353"/>
        <end position="372"/>
    </location>
</feature>
<comment type="subcellular location">
    <subcellularLocation>
        <location evidence="1">Cell membrane</location>
        <topology evidence="1">Multi-pass membrane protein</topology>
    </subcellularLocation>
</comment>
<feature type="transmembrane region" description="Helical" evidence="6">
    <location>
        <begin position="288"/>
        <end position="311"/>
    </location>
</feature>
<feature type="transmembrane region" description="Helical" evidence="6">
    <location>
        <begin position="441"/>
        <end position="462"/>
    </location>
</feature>
<feature type="transmembrane region" description="Helical" evidence="6">
    <location>
        <begin position="412"/>
        <end position="435"/>
    </location>
</feature>
<feature type="transmembrane region" description="Helical" evidence="6">
    <location>
        <begin position="78"/>
        <end position="100"/>
    </location>
</feature>
<dbReference type="PANTHER" id="PTHR30250">
    <property type="entry name" value="PST FAMILY PREDICTED COLANIC ACID TRANSPORTER"/>
    <property type="match status" value="1"/>
</dbReference>
<proteinExistence type="predicted"/>
<dbReference type="Pfam" id="PF01943">
    <property type="entry name" value="Polysacc_synt"/>
    <property type="match status" value="1"/>
</dbReference>
<feature type="transmembrane region" description="Helical" evidence="6">
    <location>
        <begin position="323"/>
        <end position="341"/>
    </location>
</feature>
<feature type="transmembrane region" description="Helical" evidence="6">
    <location>
        <begin position="246"/>
        <end position="267"/>
    </location>
</feature>
<feature type="transmembrane region" description="Helical" evidence="6">
    <location>
        <begin position="378"/>
        <end position="400"/>
    </location>
</feature>
<evidence type="ECO:0000256" key="2">
    <source>
        <dbReference type="ARBA" id="ARBA00022475"/>
    </source>
</evidence>
<dbReference type="InterPro" id="IPR002797">
    <property type="entry name" value="Polysacc_synth"/>
</dbReference>
<dbReference type="Proteomes" id="UP001597463">
    <property type="component" value="Unassembled WGS sequence"/>
</dbReference>
<evidence type="ECO:0000313" key="8">
    <source>
        <dbReference type="Proteomes" id="UP001597463"/>
    </source>
</evidence>
<dbReference type="PANTHER" id="PTHR30250:SF11">
    <property type="entry name" value="O-ANTIGEN TRANSPORTER-RELATED"/>
    <property type="match status" value="1"/>
</dbReference>
<feature type="transmembrane region" description="Helical" evidence="6">
    <location>
        <begin position="39"/>
        <end position="66"/>
    </location>
</feature>
<keyword evidence="2" id="KW-1003">Cell membrane</keyword>
<evidence type="ECO:0000256" key="3">
    <source>
        <dbReference type="ARBA" id="ARBA00022692"/>
    </source>
</evidence>
<comment type="caution">
    <text evidence="7">The sequence shown here is derived from an EMBL/GenBank/DDBJ whole genome shotgun (WGS) entry which is preliminary data.</text>
</comment>
<protein>
    <submittedName>
        <fullName evidence="7">Lipopolysaccharide biosynthesis protein</fullName>
    </submittedName>
</protein>
<feature type="transmembrane region" description="Helical" evidence="6">
    <location>
        <begin position="168"/>
        <end position="191"/>
    </location>
</feature>
<organism evidence="7 8">
    <name type="scientific">Comamonas terrae</name>
    <dbReference type="NCBI Taxonomy" id="673548"/>
    <lineage>
        <taxon>Bacteria</taxon>
        <taxon>Pseudomonadati</taxon>
        <taxon>Pseudomonadota</taxon>
        <taxon>Betaproteobacteria</taxon>
        <taxon>Burkholderiales</taxon>
        <taxon>Comamonadaceae</taxon>
        <taxon>Comamonas</taxon>
    </lineage>
</organism>
<evidence type="ECO:0000256" key="4">
    <source>
        <dbReference type="ARBA" id="ARBA00022989"/>
    </source>
</evidence>
<evidence type="ECO:0000313" key="7">
    <source>
        <dbReference type="EMBL" id="MFD2754738.1"/>
    </source>
</evidence>
<sequence length="481" mass="52362">MLIRHIASYFIARGIPGIINFIALAIYTRILSSDEFGRYSTVMACIGVFHVLIFQWLILVCARFLPKYPNSPKKILEPVLAIFLLLTGIIISLSLIGMTVGKFRQWHMLIPIAVVLTIVQAWHELNLQQATTLLDPRRYGALSGIKSILALTSGALLAYYGFAENAPLIGLIIGSATSWMLVGRSAWAGVLPRRPTSPQWTEFGSYGLPLAITFSLIWITSSSDRLMITYFLGEAQTGLYSVGYDLAQNSLGLLLIIINTAATPLVIKVFESRGVQAASLQMRQNGELIFAMAFSGAAGLIAIAPGMIGIFAGEKFREGALPVFIWIALSAAVVGIKSYYFDIVFHLTKKTKWLLITNGIAAIFNVGINYYIIPIYGIVGAAWASGISYLIATVGSAVVGMRYFPMPKVISLVGIGLVPATATYFSASLCMSINIPMIYRMSISILMGGFVVMLIFFLLNIANSRYLLMGALEKKNGNGGF</sequence>
<dbReference type="RefSeq" id="WP_083526590.1">
    <property type="nucleotide sequence ID" value="NZ_BCNT01000005.1"/>
</dbReference>
<keyword evidence="8" id="KW-1185">Reference proteome</keyword>
<feature type="transmembrane region" description="Helical" evidence="6">
    <location>
        <begin position="139"/>
        <end position="162"/>
    </location>
</feature>
<feature type="transmembrane region" description="Helical" evidence="6">
    <location>
        <begin position="7"/>
        <end position="27"/>
    </location>
</feature>
<dbReference type="EMBL" id="JBHUMV010000005">
    <property type="protein sequence ID" value="MFD2754738.1"/>
    <property type="molecule type" value="Genomic_DNA"/>
</dbReference>
<keyword evidence="5 6" id="KW-0472">Membrane</keyword>
<feature type="transmembrane region" description="Helical" evidence="6">
    <location>
        <begin position="203"/>
        <end position="221"/>
    </location>
</feature>
<feature type="transmembrane region" description="Helical" evidence="6">
    <location>
        <begin position="106"/>
        <end position="127"/>
    </location>
</feature>
<reference evidence="8" key="1">
    <citation type="journal article" date="2019" name="Int. J. Syst. Evol. Microbiol.">
        <title>The Global Catalogue of Microorganisms (GCM) 10K type strain sequencing project: providing services to taxonomists for standard genome sequencing and annotation.</title>
        <authorList>
            <consortium name="The Broad Institute Genomics Platform"/>
            <consortium name="The Broad Institute Genome Sequencing Center for Infectious Disease"/>
            <person name="Wu L."/>
            <person name="Ma J."/>
        </authorList>
    </citation>
    <scope>NUCLEOTIDE SEQUENCE [LARGE SCALE GENOMIC DNA]</scope>
    <source>
        <strain evidence="8">TISTR 1906</strain>
    </source>
</reference>
<evidence type="ECO:0000256" key="6">
    <source>
        <dbReference type="SAM" id="Phobius"/>
    </source>
</evidence>
<keyword evidence="4 6" id="KW-1133">Transmembrane helix</keyword>
<evidence type="ECO:0000256" key="1">
    <source>
        <dbReference type="ARBA" id="ARBA00004651"/>
    </source>
</evidence>
<name>A0ABW5UP72_9BURK</name>
<dbReference type="InterPro" id="IPR050833">
    <property type="entry name" value="Poly_Biosynth_Transport"/>
</dbReference>
<evidence type="ECO:0000256" key="5">
    <source>
        <dbReference type="ARBA" id="ARBA00023136"/>
    </source>
</evidence>
<accession>A0ABW5UP72</accession>
<gene>
    <name evidence="7" type="ORF">ACFSW6_11620</name>
</gene>